<dbReference type="EMBL" id="LAZR01023195">
    <property type="protein sequence ID" value="KKL79357.1"/>
    <property type="molecule type" value="Genomic_DNA"/>
</dbReference>
<sequence length="121" mass="14186">MKKLLVFLFILLFRAPAFGVTIGDIDISLLTGETMIETIKVLKPEYSAAFRYSQEIPVVIGVVIFNTYLRRFEYISIRYLKEGELHYYAWNPQLVAYVPTEIPRELKAFWIKQLKKYTDGI</sequence>
<gene>
    <name evidence="1" type="ORF">LCGC14_2015640</name>
</gene>
<organism evidence="1">
    <name type="scientific">marine sediment metagenome</name>
    <dbReference type="NCBI Taxonomy" id="412755"/>
    <lineage>
        <taxon>unclassified sequences</taxon>
        <taxon>metagenomes</taxon>
        <taxon>ecological metagenomes</taxon>
    </lineage>
</organism>
<reference evidence="1" key="1">
    <citation type="journal article" date="2015" name="Nature">
        <title>Complex archaea that bridge the gap between prokaryotes and eukaryotes.</title>
        <authorList>
            <person name="Spang A."/>
            <person name="Saw J.H."/>
            <person name="Jorgensen S.L."/>
            <person name="Zaremba-Niedzwiedzka K."/>
            <person name="Martijn J."/>
            <person name="Lind A.E."/>
            <person name="van Eijk R."/>
            <person name="Schleper C."/>
            <person name="Guy L."/>
            <person name="Ettema T.J."/>
        </authorList>
    </citation>
    <scope>NUCLEOTIDE SEQUENCE</scope>
</reference>
<protein>
    <submittedName>
        <fullName evidence="1">Uncharacterized protein</fullName>
    </submittedName>
</protein>
<evidence type="ECO:0000313" key="1">
    <source>
        <dbReference type="EMBL" id="KKL79357.1"/>
    </source>
</evidence>
<proteinExistence type="predicted"/>
<name>A0A0F9HW73_9ZZZZ</name>
<dbReference type="AlphaFoldDB" id="A0A0F9HW73"/>
<accession>A0A0F9HW73</accession>
<comment type="caution">
    <text evidence="1">The sequence shown here is derived from an EMBL/GenBank/DDBJ whole genome shotgun (WGS) entry which is preliminary data.</text>
</comment>